<gene>
    <name evidence="1" type="ORF">PEVE_00042977</name>
</gene>
<evidence type="ECO:0000313" key="1">
    <source>
        <dbReference type="EMBL" id="CAH3018402.1"/>
    </source>
</evidence>
<evidence type="ECO:0008006" key="3">
    <source>
        <dbReference type="Google" id="ProtNLM"/>
    </source>
</evidence>
<dbReference type="EMBL" id="CALNXI010000086">
    <property type="protein sequence ID" value="CAH3018402.1"/>
    <property type="molecule type" value="Genomic_DNA"/>
</dbReference>
<proteinExistence type="predicted"/>
<dbReference type="Proteomes" id="UP001159427">
    <property type="component" value="Unassembled WGS sequence"/>
</dbReference>
<reference evidence="1 2" key="1">
    <citation type="submission" date="2022-05" db="EMBL/GenBank/DDBJ databases">
        <authorList>
            <consortium name="Genoscope - CEA"/>
            <person name="William W."/>
        </authorList>
    </citation>
    <scope>NUCLEOTIDE SEQUENCE [LARGE SCALE GENOMIC DNA]</scope>
</reference>
<accession>A0ABN8LS24</accession>
<evidence type="ECO:0000313" key="2">
    <source>
        <dbReference type="Proteomes" id="UP001159427"/>
    </source>
</evidence>
<keyword evidence="2" id="KW-1185">Reference proteome</keyword>
<protein>
    <recommendedName>
        <fullName evidence="3">Reverse transcriptase</fullName>
    </recommendedName>
</protein>
<sequence>MAVLADYSEAFDSVACETVPRKLLGQYADDTTIYLHGKPTNLKEDEKRSWQALEDLADLFAAFWCPVEISADGKNPERLKTSELLRMIFQEDLKWNIEIIAIVELS</sequence>
<organism evidence="1 2">
    <name type="scientific">Porites evermanni</name>
    <dbReference type="NCBI Taxonomy" id="104178"/>
    <lineage>
        <taxon>Eukaryota</taxon>
        <taxon>Metazoa</taxon>
        <taxon>Cnidaria</taxon>
        <taxon>Anthozoa</taxon>
        <taxon>Hexacorallia</taxon>
        <taxon>Scleractinia</taxon>
        <taxon>Fungiina</taxon>
        <taxon>Poritidae</taxon>
        <taxon>Porites</taxon>
    </lineage>
</organism>
<name>A0ABN8LS24_9CNID</name>
<comment type="caution">
    <text evidence="1">The sequence shown here is derived from an EMBL/GenBank/DDBJ whole genome shotgun (WGS) entry which is preliminary data.</text>
</comment>